<dbReference type="RefSeq" id="WP_176621575.1">
    <property type="nucleotide sequence ID" value="NZ_JABXXQ010000002.1"/>
</dbReference>
<comment type="similarity">
    <text evidence="1">Belongs to the UPF0337 (CsbD) family.</text>
</comment>
<evidence type="ECO:0000313" key="6">
    <source>
        <dbReference type="Proteomes" id="UP000557688"/>
    </source>
</evidence>
<keyword evidence="6" id="KW-1185">Reference proteome</keyword>
<evidence type="ECO:0000313" key="5">
    <source>
        <dbReference type="EMBL" id="NVN28821.1"/>
    </source>
</evidence>
<dbReference type="InterPro" id="IPR008462">
    <property type="entry name" value="CsbD"/>
</dbReference>
<gene>
    <name evidence="4" type="ORF">FHR90_001142</name>
    <name evidence="5" type="ORF">HUK83_00475</name>
</gene>
<keyword evidence="2" id="KW-1133">Transmembrane helix</keyword>
<evidence type="ECO:0000256" key="2">
    <source>
        <dbReference type="SAM" id="Phobius"/>
    </source>
</evidence>
<keyword evidence="2" id="KW-0812">Transmembrane</keyword>
<dbReference type="Pfam" id="PF05532">
    <property type="entry name" value="CsbD"/>
    <property type="match status" value="1"/>
</dbReference>
<keyword evidence="2" id="KW-0472">Membrane</keyword>
<protein>
    <submittedName>
        <fullName evidence="5">CsbD family protein</fullName>
    </submittedName>
</protein>
<reference evidence="4 6" key="2">
    <citation type="submission" date="2020-08" db="EMBL/GenBank/DDBJ databases">
        <title>Genomic Encyclopedia of Type Strains, Phase III (KMG-III): the genomes of soil and plant-associated and newly described type strains.</title>
        <authorList>
            <person name="Whitman W."/>
        </authorList>
    </citation>
    <scope>NUCLEOTIDE SEQUENCE [LARGE SCALE GENOMIC DNA]</scope>
    <source>
        <strain evidence="4 6">CECT 8088</strain>
    </source>
</reference>
<sequence length="83" mass="8357">MDSNKVEGAAKEFVGRLQDGAGGLLGDTATQVKGKANQAAGQAQQAYGDALEQVRDLTADQPLVALAAAAGLGFVLGAIFARL</sequence>
<reference evidence="5 7" key="1">
    <citation type="submission" date="2020-06" db="EMBL/GenBank/DDBJ databases">
        <title>Description of novel acetic acid bacteria.</title>
        <authorList>
            <person name="Sombolestani A."/>
        </authorList>
    </citation>
    <scope>NUCLEOTIDE SEQUENCE [LARGE SCALE GENOMIC DNA]</scope>
    <source>
        <strain evidence="5 7">LMG 26838</strain>
    </source>
</reference>
<dbReference type="EMBL" id="JACHXV010000003">
    <property type="protein sequence ID" value="MBB3173324.1"/>
    <property type="molecule type" value="Genomic_DNA"/>
</dbReference>
<accession>A0A850NG31</accession>
<dbReference type="Gene3D" id="1.10.1470.10">
    <property type="entry name" value="YjbJ"/>
    <property type="match status" value="1"/>
</dbReference>
<dbReference type="EMBL" id="JABXXQ010000002">
    <property type="protein sequence ID" value="NVN28821.1"/>
    <property type="molecule type" value="Genomic_DNA"/>
</dbReference>
<dbReference type="Proteomes" id="UP000565205">
    <property type="component" value="Unassembled WGS sequence"/>
</dbReference>
<dbReference type="InterPro" id="IPR036629">
    <property type="entry name" value="YjbJ_sf"/>
</dbReference>
<dbReference type="SUPFAM" id="SSF69047">
    <property type="entry name" value="Hypothetical protein YjbJ"/>
    <property type="match status" value="1"/>
</dbReference>
<evidence type="ECO:0000313" key="4">
    <source>
        <dbReference type="EMBL" id="MBB3173324.1"/>
    </source>
</evidence>
<organism evidence="5 7">
    <name type="scientific">Endobacter medicaginis</name>
    <dbReference type="NCBI Taxonomy" id="1181271"/>
    <lineage>
        <taxon>Bacteria</taxon>
        <taxon>Pseudomonadati</taxon>
        <taxon>Pseudomonadota</taxon>
        <taxon>Alphaproteobacteria</taxon>
        <taxon>Acetobacterales</taxon>
        <taxon>Acetobacteraceae</taxon>
        <taxon>Endobacter</taxon>
    </lineage>
</organism>
<feature type="transmembrane region" description="Helical" evidence="2">
    <location>
        <begin position="63"/>
        <end position="81"/>
    </location>
</feature>
<proteinExistence type="inferred from homology"/>
<name>A0A850NG31_9PROT</name>
<evidence type="ECO:0000313" key="7">
    <source>
        <dbReference type="Proteomes" id="UP000565205"/>
    </source>
</evidence>
<comment type="caution">
    <text evidence="5">The sequence shown here is derived from an EMBL/GenBank/DDBJ whole genome shotgun (WGS) entry which is preliminary data.</text>
</comment>
<dbReference type="AlphaFoldDB" id="A0A850NG31"/>
<feature type="domain" description="CsbD-like" evidence="3">
    <location>
        <begin position="4"/>
        <end position="56"/>
    </location>
</feature>
<dbReference type="Proteomes" id="UP000557688">
    <property type="component" value="Unassembled WGS sequence"/>
</dbReference>
<evidence type="ECO:0000256" key="1">
    <source>
        <dbReference type="ARBA" id="ARBA00009129"/>
    </source>
</evidence>
<evidence type="ECO:0000259" key="3">
    <source>
        <dbReference type="Pfam" id="PF05532"/>
    </source>
</evidence>